<dbReference type="EMBL" id="CAJVQA010007008">
    <property type="protein sequence ID" value="CAG8649839.1"/>
    <property type="molecule type" value="Genomic_DNA"/>
</dbReference>
<evidence type="ECO:0000313" key="1">
    <source>
        <dbReference type="EMBL" id="CAG8649839.1"/>
    </source>
</evidence>
<dbReference type="Proteomes" id="UP000789759">
    <property type="component" value="Unassembled WGS sequence"/>
</dbReference>
<dbReference type="OrthoDB" id="2436275at2759"/>
<accession>A0A9N9H112</accession>
<gene>
    <name evidence="1" type="ORF">CPELLU_LOCUS9272</name>
</gene>
<sequence length="168" mass="19787">MSTYQHVSLTAIQKHSLCEQKKQNSHLTYNELTKIYQIGRSTVDNALASNQNIDDNILKVKAVFFVEKLNIDNFKQSEEAKMQKINYEYNEEFFRDEDELEILINQLPENDYLNDDILKVIADNTEDEVEQLISEIKKKVNYTEVEIAVDTVLRFLYEQGKEYEYSKA</sequence>
<name>A0A9N9H112_9GLOM</name>
<keyword evidence="2" id="KW-1185">Reference proteome</keyword>
<dbReference type="AlphaFoldDB" id="A0A9N9H112"/>
<protein>
    <submittedName>
        <fullName evidence="1">22604_t:CDS:1</fullName>
    </submittedName>
</protein>
<comment type="caution">
    <text evidence="1">The sequence shown here is derived from an EMBL/GenBank/DDBJ whole genome shotgun (WGS) entry which is preliminary data.</text>
</comment>
<evidence type="ECO:0000313" key="2">
    <source>
        <dbReference type="Proteomes" id="UP000789759"/>
    </source>
</evidence>
<organism evidence="1 2">
    <name type="scientific">Cetraspora pellucida</name>
    <dbReference type="NCBI Taxonomy" id="1433469"/>
    <lineage>
        <taxon>Eukaryota</taxon>
        <taxon>Fungi</taxon>
        <taxon>Fungi incertae sedis</taxon>
        <taxon>Mucoromycota</taxon>
        <taxon>Glomeromycotina</taxon>
        <taxon>Glomeromycetes</taxon>
        <taxon>Diversisporales</taxon>
        <taxon>Gigasporaceae</taxon>
        <taxon>Cetraspora</taxon>
    </lineage>
</organism>
<reference evidence="1" key="1">
    <citation type="submission" date="2021-06" db="EMBL/GenBank/DDBJ databases">
        <authorList>
            <person name="Kallberg Y."/>
            <person name="Tangrot J."/>
            <person name="Rosling A."/>
        </authorList>
    </citation>
    <scope>NUCLEOTIDE SEQUENCE</scope>
    <source>
        <strain evidence="1">FL966</strain>
    </source>
</reference>
<proteinExistence type="predicted"/>